<dbReference type="InterPro" id="IPR036237">
    <property type="entry name" value="Xyl_isomerase-like_sf"/>
</dbReference>
<proteinExistence type="predicted"/>
<comment type="caution">
    <text evidence="3">The sequence shown here is derived from an EMBL/GenBank/DDBJ whole genome shotgun (WGS) entry which is preliminary data.</text>
</comment>
<keyword evidence="4" id="KW-1185">Reference proteome</keyword>
<accession>A0ABN3K2Y7</accession>
<dbReference type="InterPro" id="IPR050312">
    <property type="entry name" value="IolE/XylAMocC-like"/>
</dbReference>
<dbReference type="RefSeq" id="WP_344595887.1">
    <property type="nucleotide sequence ID" value="NZ_BAAARW010000035.1"/>
</dbReference>
<dbReference type="Pfam" id="PF01261">
    <property type="entry name" value="AP_endonuc_2"/>
    <property type="match status" value="1"/>
</dbReference>
<gene>
    <name evidence="3" type="ORF">GCM10010191_76750</name>
</gene>
<name>A0ABN3K2Y7_9ACTN</name>
<dbReference type="InterPro" id="IPR013022">
    <property type="entry name" value="Xyl_isomerase-like_TIM-brl"/>
</dbReference>
<feature type="domain" description="Xylose isomerase-like TIM barrel" evidence="2">
    <location>
        <begin position="82"/>
        <end position="311"/>
    </location>
</feature>
<organism evidence="3 4">
    <name type="scientific">Actinomadura vinacea</name>
    <dbReference type="NCBI Taxonomy" id="115336"/>
    <lineage>
        <taxon>Bacteria</taxon>
        <taxon>Bacillati</taxon>
        <taxon>Actinomycetota</taxon>
        <taxon>Actinomycetes</taxon>
        <taxon>Streptosporangiales</taxon>
        <taxon>Thermomonosporaceae</taxon>
        <taxon>Actinomadura</taxon>
    </lineage>
</organism>
<dbReference type="SUPFAM" id="SSF51658">
    <property type="entry name" value="Xylose isomerase-like"/>
    <property type="match status" value="1"/>
</dbReference>
<feature type="region of interest" description="Disordered" evidence="1">
    <location>
        <begin position="313"/>
        <end position="338"/>
    </location>
</feature>
<dbReference type="PROSITE" id="PS51318">
    <property type="entry name" value="TAT"/>
    <property type="match status" value="1"/>
</dbReference>
<evidence type="ECO:0000313" key="4">
    <source>
        <dbReference type="Proteomes" id="UP001501231"/>
    </source>
</evidence>
<dbReference type="Gene3D" id="3.20.20.150">
    <property type="entry name" value="Divalent-metal-dependent TIM barrel enzymes"/>
    <property type="match status" value="1"/>
</dbReference>
<protein>
    <recommendedName>
        <fullName evidence="2">Xylose isomerase-like TIM barrel domain-containing protein</fullName>
    </recommendedName>
</protein>
<dbReference type="EMBL" id="BAAARW010000035">
    <property type="protein sequence ID" value="GAA2448025.1"/>
    <property type="molecule type" value="Genomic_DNA"/>
</dbReference>
<dbReference type="PANTHER" id="PTHR12110:SF41">
    <property type="entry name" value="INOSOSE DEHYDRATASE"/>
    <property type="match status" value="1"/>
</dbReference>
<evidence type="ECO:0000256" key="1">
    <source>
        <dbReference type="SAM" id="MobiDB-lite"/>
    </source>
</evidence>
<dbReference type="PANTHER" id="PTHR12110">
    <property type="entry name" value="HYDROXYPYRUVATE ISOMERASE"/>
    <property type="match status" value="1"/>
</dbReference>
<reference evidence="3 4" key="1">
    <citation type="journal article" date="2019" name="Int. J. Syst. Evol. Microbiol.">
        <title>The Global Catalogue of Microorganisms (GCM) 10K type strain sequencing project: providing services to taxonomists for standard genome sequencing and annotation.</title>
        <authorList>
            <consortium name="The Broad Institute Genomics Platform"/>
            <consortium name="The Broad Institute Genome Sequencing Center for Infectious Disease"/>
            <person name="Wu L."/>
            <person name="Ma J."/>
        </authorList>
    </citation>
    <scope>NUCLEOTIDE SEQUENCE [LARGE SCALE GENOMIC DNA]</scope>
    <source>
        <strain evidence="3 4">JCM 3325</strain>
    </source>
</reference>
<sequence length="352" mass="39012">MTDRQKLTRRGLLGAAGGATVAGALGPLSGVTAAHADTPRTGDRLDHGFGKGRNIPASNIGIQLFTVRDLVADNELDLPGTFEILADAGYAEFEIGGDYDGRTPSEVRKLAARYGLKVAGNHFGPRAMVQNIWYDPKERARIYEEAHTLGLKAVGTGHSYVAPRTVDGYKEMAAAFNVWGEEAVRNGFEYFYFHNHDVEFTLVKGKPLYDILLEETDPRYVRFELDLGWIEISGQSAYEYISRDPERFPLFHVKDIRWDPNGPRAAQPGTANAGRRYRFVDPGKGDLDWPKIFSALKNPGHHHFFVEHDDAGVDETTDASSPRPLNPPGSANTAWTGRKYLGDLKIPRRGRS</sequence>
<dbReference type="InterPro" id="IPR006311">
    <property type="entry name" value="TAT_signal"/>
</dbReference>
<evidence type="ECO:0000313" key="3">
    <source>
        <dbReference type="EMBL" id="GAA2448025.1"/>
    </source>
</evidence>
<evidence type="ECO:0000259" key="2">
    <source>
        <dbReference type="Pfam" id="PF01261"/>
    </source>
</evidence>
<dbReference type="Proteomes" id="UP001501231">
    <property type="component" value="Unassembled WGS sequence"/>
</dbReference>